<dbReference type="AlphaFoldDB" id="A0A840NAD3"/>
<evidence type="ECO:0000256" key="1">
    <source>
        <dbReference type="SAM" id="MobiDB-lite"/>
    </source>
</evidence>
<proteinExistence type="predicted"/>
<keyword evidence="3" id="KW-1185">Reference proteome</keyword>
<evidence type="ECO:0000313" key="2">
    <source>
        <dbReference type="EMBL" id="MBB5068920.1"/>
    </source>
</evidence>
<protein>
    <submittedName>
        <fullName evidence="2">Uncharacterized protein</fullName>
    </submittedName>
</protein>
<dbReference type="Proteomes" id="UP000580474">
    <property type="component" value="Unassembled WGS sequence"/>
</dbReference>
<reference evidence="2 3" key="1">
    <citation type="submission" date="2020-08" db="EMBL/GenBank/DDBJ databases">
        <title>Sequencing the genomes of 1000 actinobacteria strains.</title>
        <authorList>
            <person name="Klenk H.-P."/>
        </authorList>
    </citation>
    <scope>NUCLEOTIDE SEQUENCE [LARGE SCALE GENOMIC DNA]</scope>
    <source>
        <strain evidence="2 3">DSM 45582</strain>
    </source>
</reference>
<dbReference type="EMBL" id="JACHIV010000001">
    <property type="protein sequence ID" value="MBB5068920.1"/>
    <property type="molecule type" value="Genomic_DNA"/>
</dbReference>
<evidence type="ECO:0000313" key="3">
    <source>
        <dbReference type="Proteomes" id="UP000580474"/>
    </source>
</evidence>
<feature type="region of interest" description="Disordered" evidence="1">
    <location>
        <begin position="61"/>
        <end position="80"/>
    </location>
</feature>
<organism evidence="2 3">
    <name type="scientific">Saccharopolyspora gloriosae</name>
    <dbReference type="NCBI Taxonomy" id="455344"/>
    <lineage>
        <taxon>Bacteria</taxon>
        <taxon>Bacillati</taxon>
        <taxon>Actinomycetota</taxon>
        <taxon>Actinomycetes</taxon>
        <taxon>Pseudonocardiales</taxon>
        <taxon>Pseudonocardiaceae</taxon>
        <taxon>Saccharopolyspora</taxon>
    </lineage>
</organism>
<comment type="caution">
    <text evidence="2">The sequence shown here is derived from an EMBL/GenBank/DDBJ whole genome shotgun (WGS) entry which is preliminary data.</text>
</comment>
<name>A0A840NAD3_9PSEU</name>
<accession>A0A840NAD3</accession>
<dbReference type="RefSeq" id="WP_184478680.1">
    <property type="nucleotide sequence ID" value="NZ_JACHIV010000001.1"/>
</dbReference>
<sequence length="80" mass="8784">MSDRTSEVQWVGGRHAAVGHAVPARWRWSPGCTTRAVCGAEIRPAWPGYLLPPGVCPDCRARTGTAPPLDERRPAPRWQP</sequence>
<gene>
    <name evidence="2" type="ORF">BJ969_002008</name>
</gene>